<feature type="transmembrane region" description="Helical" evidence="6">
    <location>
        <begin position="307"/>
        <end position="331"/>
    </location>
</feature>
<dbReference type="InterPro" id="IPR011701">
    <property type="entry name" value="MFS"/>
</dbReference>
<dbReference type="Pfam" id="PF07690">
    <property type="entry name" value="MFS_1"/>
    <property type="match status" value="1"/>
</dbReference>
<accession>A0AAE0I3Q4</accession>
<feature type="transmembrane region" description="Helical" evidence="6">
    <location>
        <begin position="416"/>
        <end position="442"/>
    </location>
</feature>
<proteinExistence type="predicted"/>
<evidence type="ECO:0000259" key="7">
    <source>
        <dbReference type="PROSITE" id="PS50850"/>
    </source>
</evidence>
<evidence type="ECO:0000313" key="8">
    <source>
        <dbReference type="EMBL" id="KAK3317714.1"/>
    </source>
</evidence>
<evidence type="ECO:0000256" key="2">
    <source>
        <dbReference type="ARBA" id="ARBA00022692"/>
    </source>
</evidence>
<keyword evidence="4 6" id="KW-0472">Membrane</keyword>
<feature type="transmembrane region" description="Helical" evidence="6">
    <location>
        <begin position="343"/>
        <end position="368"/>
    </location>
</feature>
<dbReference type="Proteomes" id="UP001286456">
    <property type="component" value="Unassembled WGS sequence"/>
</dbReference>
<evidence type="ECO:0000256" key="4">
    <source>
        <dbReference type="ARBA" id="ARBA00023136"/>
    </source>
</evidence>
<evidence type="ECO:0000256" key="1">
    <source>
        <dbReference type="ARBA" id="ARBA00004141"/>
    </source>
</evidence>
<feature type="compositionally biased region" description="Polar residues" evidence="5">
    <location>
        <begin position="20"/>
        <end position="53"/>
    </location>
</feature>
<dbReference type="GO" id="GO:0005886">
    <property type="term" value="C:plasma membrane"/>
    <property type="evidence" value="ECO:0007669"/>
    <property type="project" value="TreeGrafter"/>
</dbReference>
<reference evidence="8" key="2">
    <citation type="submission" date="2023-06" db="EMBL/GenBank/DDBJ databases">
        <authorList>
            <consortium name="Lawrence Berkeley National Laboratory"/>
            <person name="Haridas S."/>
            <person name="Hensen N."/>
            <person name="Bonometti L."/>
            <person name="Westerberg I."/>
            <person name="Brannstrom I.O."/>
            <person name="Guillou S."/>
            <person name="Cros-Aarteil S."/>
            <person name="Calhoun S."/>
            <person name="Kuo A."/>
            <person name="Mondo S."/>
            <person name="Pangilinan J."/>
            <person name="Riley R."/>
            <person name="Labutti K."/>
            <person name="Andreopoulos B."/>
            <person name="Lipzen A."/>
            <person name="Chen C."/>
            <person name="Yanf M."/>
            <person name="Daum C."/>
            <person name="Ng V."/>
            <person name="Clum A."/>
            <person name="Steindorff A."/>
            <person name="Ohm R."/>
            <person name="Martin F."/>
            <person name="Silar P."/>
            <person name="Natvig D."/>
            <person name="Lalanne C."/>
            <person name="Gautier V."/>
            <person name="Ament-Velasquez S.L."/>
            <person name="Kruys A."/>
            <person name="Hutchinson M.I."/>
            <person name="Powell A.J."/>
            <person name="Barry K."/>
            <person name="Miller A.N."/>
            <person name="Grigoriev I.V."/>
            <person name="Debuchy R."/>
            <person name="Gladieux P."/>
            <person name="Thoren M.H."/>
            <person name="Johannesson H."/>
        </authorList>
    </citation>
    <scope>NUCLEOTIDE SEQUENCE</scope>
    <source>
        <strain evidence="8">SMH4131-1</strain>
    </source>
</reference>
<feature type="transmembrane region" description="Helical" evidence="6">
    <location>
        <begin position="223"/>
        <end position="241"/>
    </location>
</feature>
<name>A0AAE0I3Q4_9PEZI</name>
<dbReference type="AlphaFoldDB" id="A0AAE0I3Q4"/>
<keyword evidence="2 6" id="KW-0812">Transmembrane</keyword>
<evidence type="ECO:0000256" key="6">
    <source>
        <dbReference type="SAM" id="Phobius"/>
    </source>
</evidence>
<protein>
    <submittedName>
        <fullName evidence="8">Major facilitator superfamily domain-containing protein</fullName>
    </submittedName>
</protein>
<feature type="region of interest" description="Disordered" evidence="5">
    <location>
        <begin position="1"/>
        <end position="53"/>
    </location>
</feature>
<organism evidence="8 9">
    <name type="scientific">Cercophora scortea</name>
    <dbReference type="NCBI Taxonomy" id="314031"/>
    <lineage>
        <taxon>Eukaryota</taxon>
        <taxon>Fungi</taxon>
        <taxon>Dikarya</taxon>
        <taxon>Ascomycota</taxon>
        <taxon>Pezizomycotina</taxon>
        <taxon>Sordariomycetes</taxon>
        <taxon>Sordariomycetidae</taxon>
        <taxon>Sordariales</taxon>
        <taxon>Lasiosphaeriaceae</taxon>
        <taxon>Cercophora</taxon>
    </lineage>
</organism>
<keyword evidence="3 6" id="KW-1133">Transmembrane helix</keyword>
<sequence length="519" mass="57478">MSGHNNQMEPSAVNRGRGESGTNNAEKLQRDSSISSNNVGDSTTLVPQPSTSPDDPLNWSWLKKHAVLLSLIPGCMLSDWTLTWGTTVFQMQAPEWNMSVEAVAQSVSPGIFMQGPGGLLSVPLCQRYGRLPVLFWSQLLSLVFTIGATFAPDYASFTAMRTLQGFFGAAPQVIGMSIIHDMFFFHERARKINIWAMSFLIGPYLGPFFSSLLLLRLEWRPDFGVLAGFYGLSLLMVVILGDETLFDRSQLDLVADRKQQMAGERRPFSLARHVFLLLGVEGFRTRAGRPTLWTVFKDQCSLLVRPYVFLPTALFVMPITMWTIGVVSTISQFVLPPPVAGGYGFSLVALAMLYFAPMIGTVVAELWGHWFNDFLARRYLSRYGLESRLTAVYPAVLIGVVGLIVFGQTLEHHLSWVGLAFGWAMLCFSTLANMTAISAYLLDCLPHHAALTGAWLNFWRVIGGFSVAYFQIQWVHRNGPAVSFGCQAAVIAGAAATIVATQIWGRRWRDKFPAPPAEN</sequence>
<evidence type="ECO:0000256" key="5">
    <source>
        <dbReference type="SAM" id="MobiDB-lite"/>
    </source>
</evidence>
<comment type="caution">
    <text evidence="8">The sequence shown here is derived from an EMBL/GenBank/DDBJ whole genome shotgun (WGS) entry which is preliminary data.</text>
</comment>
<feature type="transmembrane region" description="Helical" evidence="6">
    <location>
        <begin position="192"/>
        <end position="217"/>
    </location>
</feature>
<dbReference type="Gene3D" id="1.20.1250.20">
    <property type="entry name" value="MFS general substrate transporter like domains"/>
    <property type="match status" value="1"/>
</dbReference>
<dbReference type="EMBL" id="JAUEPO010000007">
    <property type="protein sequence ID" value="KAK3317714.1"/>
    <property type="molecule type" value="Genomic_DNA"/>
</dbReference>
<evidence type="ECO:0000313" key="9">
    <source>
        <dbReference type="Proteomes" id="UP001286456"/>
    </source>
</evidence>
<feature type="transmembrane region" description="Helical" evidence="6">
    <location>
        <begin position="133"/>
        <end position="151"/>
    </location>
</feature>
<gene>
    <name evidence="8" type="ORF">B0T19DRAFT_469486</name>
</gene>
<dbReference type="InterPro" id="IPR036259">
    <property type="entry name" value="MFS_trans_sf"/>
</dbReference>
<reference evidence="8" key="1">
    <citation type="journal article" date="2023" name="Mol. Phylogenet. Evol.">
        <title>Genome-scale phylogeny and comparative genomics of the fungal order Sordariales.</title>
        <authorList>
            <person name="Hensen N."/>
            <person name="Bonometti L."/>
            <person name="Westerberg I."/>
            <person name="Brannstrom I.O."/>
            <person name="Guillou S."/>
            <person name="Cros-Aarteil S."/>
            <person name="Calhoun S."/>
            <person name="Haridas S."/>
            <person name="Kuo A."/>
            <person name="Mondo S."/>
            <person name="Pangilinan J."/>
            <person name="Riley R."/>
            <person name="LaButti K."/>
            <person name="Andreopoulos B."/>
            <person name="Lipzen A."/>
            <person name="Chen C."/>
            <person name="Yan M."/>
            <person name="Daum C."/>
            <person name="Ng V."/>
            <person name="Clum A."/>
            <person name="Steindorff A."/>
            <person name="Ohm R.A."/>
            <person name="Martin F."/>
            <person name="Silar P."/>
            <person name="Natvig D.O."/>
            <person name="Lalanne C."/>
            <person name="Gautier V."/>
            <person name="Ament-Velasquez S.L."/>
            <person name="Kruys A."/>
            <person name="Hutchinson M.I."/>
            <person name="Powell A.J."/>
            <person name="Barry K."/>
            <person name="Miller A.N."/>
            <person name="Grigoriev I.V."/>
            <person name="Debuchy R."/>
            <person name="Gladieux P."/>
            <person name="Hiltunen Thoren M."/>
            <person name="Johannesson H."/>
        </authorList>
    </citation>
    <scope>NUCLEOTIDE SEQUENCE</scope>
    <source>
        <strain evidence="8">SMH4131-1</strain>
    </source>
</reference>
<feature type="transmembrane region" description="Helical" evidence="6">
    <location>
        <begin position="389"/>
        <end position="410"/>
    </location>
</feature>
<dbReference type="InterPro" id="IPR020846">
    <property type="entry name" value="MFS_dom"/>
</dbReference>
<feature type="domain" description="Major facilitator superfamily (MFS) profile" evidence="7">
    <location>
        <begin position="67"/>
        <end position="519"/>
    </location>
</feature>
<evidence type="ECO:0000256" key="3">
    <source>
        <dbReference type="ARBA" id="ARBA00022989"/>
    </source>
</evidence>
<feature type="transmembrane region" description="Helical" evidence="6">
    <location>
        <begin position="163"/>
        <end position="185"/>
    </location>
</feature>
<feature type="transmembrane region" description="Helical" evidence="6">
    <location>
        <begin position="481"/>
        <end position="504"/>
    </location>
</feature>
<dbReference type="GO" id="GO:0022857">
    <property type="term" value="F:transmembrane transporter activity"/>
    <property type="evidence" value="ECO:0007669"/>
    <property type="project" value="InterPro"/>
</dbReference>
<dbReference type="PANTHER" id="PTHR23502">
    <property type="entry name" value="MAJOR FACILITATOR SUPERFAMILY"/>
    <property type="match status" value="1"/>
</dbReference>
<dbReference type="SUPFAM" id="SSF103473">
    <property type="entry name" value="MFS general substrate transporter"/>
    <property type="match status" value="1"/>
</dbReference>
<keyword evidence="9" id="KW-1185">Reference proteome</keyword>
<feature type="transmembrane region" description="Helical" evidence="6">
    <location>
        <begin position="454"/>
        <end position="475"/>
    </location>
</feature>
<dbReference type="PROSITE" id="PS50850">
    <property type="entry name" value="MFS"/>
    <property type="match status" value="1"/>
</dbReference>
<dbReference type="PANTHER" id="PTHR23502:SF159">
    <property type="entry name" value="TRANSPORTER, PUTATIVE (AFU_ORTHOLOGUE AFUA_4G14230)-RELATED"/>
    <property type="match status" value="1"/>
</dbReference>
<comment type="subcellular location">
    <subcellularLocation>
        <location evidence="1">Membrane</location>
        <topology evidence="1">Multi-pass membrane protein</topology>
    </subcellularLocation>
</comment>